<evidence type="ECO:0000256" key="1">
    <source>
        <dbReference type="SAM" id="MobiDB-lite"/>
    </source>
</evidence>
<dbReference type="SUPFAM" id="SSF52047">
    <property type="entry name" value="RNI-like"/>
    <property type="match status" value="1"/>
</dbReference>
<dbReference type="OrthoDB" id="3251070at2759"/>
<gene>
    <name evidence="4" type="ORF">M422DRAFT_267854</name>
    <name evidence="3" type="ORF">M422DRAFT_268409</name>
</gene>
<dbReference type="InterPro" id="IPR001810">
    <property type="entry name" value="F-box_dom"/>
</dbReference>
<organism evidence="3 5">
    <name type="scientific">Sphaerobolus stellatus (strain SS14)</name>
    <dbReference type="NCBI Taxonomy" id="990650"/>
    <lineage>
        <taxon>Eukaryota</taxon>
        <taxon>Fungi</taxon>
        <taxon>Dikarya</taxon>
        <taxon>Basidiomycota</taxon>
        <taxon>Agaricomycotina</taxon>
        <taxon>Agaricomycetes</taxon>
        <taxon>Phallomycetidae</taxon>
        <taxon>Geastrales</taxon>
        <taxon>Sphaerobolaceae</taxon>
        <taxon>Sphaerobolus</taxon>
    </lineage>
</organism>
<sequence>MPPKGLRLPLNENTKSTIGSSSAPGASSSQGNTLPILFKLPNEIIHEILSYFPDMDLPKINRGDIYLLYDPSIETSGYIREDALRALSQTCHTLREFFLPLLWEHFDVYARGGGMIWYKRVSNTLTRGSVFLKDPRNQIIASHVRSCRVVLTRCATNIALPAFAKCLASLPNLHTLDILHAHSQMTTHLKEGFKRGNFPAIKKIILPSCAHNVLRCCPEVTSVTCIEENGSKLIGAIASSCPKVEVLERFSPDINMAKRIVNKVSNLKRITLHMHDRITQIVTALKPLKHLCEIDFLHPTPLGPDLTFLSSAEIASSPAIKAAKEVLKGPPERRKLGIIYHWYERDGVVSERIGWYCEDLSWHEKRISVPLY</sequence>
<feature type="region of interest" description="Disordered" evidence="1">
    <location>
        <begin position="1"/>
        <end position="30"/>
    </location>
</feature>
<dbReference type="Gene3D" id="3.80.10.10">
    <property type="entry name" value="Ribonuclease Inhibitor"/>
    <property type="match status" value="1"/>
</dbReference>
<dbReference type="HOGENOM" id="CLU_054439_0_0_1"/>
<dbReference type="Pfam" id="PF00646">
    <property type="entry name" value="F-box"/>
    <property type="match status" value="1"/>
</dbReference>
<dbReference type="EMBL" id="KN837258">
    <property type="protein sequence ID" value="KIJ30603.1"/>
    <property type="molecule type" value="Genomic_DNA"/>
</dbReference>
<protein>
    <recommendedName>
        <fullName evidence="2">F-box domain-containing protein</fullName>
    </recommendedName>
</protein>
<feature type="domain" description="F-box" evidence="2">
    <location>
        <begin position="38"/>
        <end position="59"/>
    </location>
</feature>
<keyword evidence="5" id="KW-1185">Reference proteome</keyword>
<evidence type="ECO:0000313" key="5">
    <source>
        <dbReference type="Proteomes" id="UP000054279"/>
    </source>
</evidence>
<dbReference type="EMBL" id="KN837269">
    <property type="protein sequence ID" value="KIJ30057.1"/>
    <property type="molecule type" value="Genomic_DNA"/>
</dbReference>
<evidence type="ECO:0000313" key="3">
    <source>
        <dbReference type="EMBL" id="KIJ30057.1"/>
    </source>
</evidence>
<evidence type="ECO:0000313" key="4">
    <source>
        <dbReference type="EMBL" id="KIJ30603.1"/>
    </source>
</evidence>
<proteinExistence type="predicted"/>
<dbReference type="AlphaFoldDB" id="A0A0C9UMK9"/>
<accession>A0A0C9UMK9</accession>
<dbReference type="InterPro" id="IPR032675">
    <property type="entry name" value="LRR_dom_sf"/>
</dbReference>
<reference evidence="3 5" key="1">
    <citation type="submission" date="2014-06" db="EMBL/GenBank/DDBJ databases">
        <title>Evolutionary Origins and Diversification of the Mycorrhizal Mutualists.</title>
        <authorList>
            <consortium name="DOE Joint Genome Institute"/>
            <consortium name="Mycorrhizal Genomics Consortium"/>
            <person name="Kohler A."/>
            <person name="Kuo A."/>
            <person name="Nagy L.G."/>
            <person name="Floudas D."/>
            <person name="Copeland A."/>
            <person name="Barry K.W."/>
            <person name="Cichocki N."/>
            <person name="Veneault-Fourrey C."/>
            <person name="LaButti K."/>
            <person name="Lindquist E.A."/>
            <person name="Lipzen A."/>
            <person name="Lundell T."/>
            <person name="Morin E."/>
            <person name="Murat C."/>
            <person name="Riley R."/>
            <person name="Ohm R."/>
            <person name="Sun H."/>
            <person name="Tunlid A."/>
            <person name="Henrissat B."/>
            <person name="Grigoriev I.V."/>
            <person name="Hibbett D.S."/>
            <person name="Martin F."/>
        </authorList>
    </citation>
    <scope>NUCLEOTIDE SEQUENCE [LARGE SCALE GENOMIC DNA]</scope>
    <source>
        <strain evidence="3 5">SS14</strain>
    </source>
</reference>
<dbReference type="Proteomes" id="UP000054279">
    <property type="component" value="Unassembled WGS sequence"/>
</dbReference>
<evidence type="ECO:0000259" key="2">
    <source>
        <dbReference type="Pfam" id="PF00646"/>
    </source>
</evidence>
<name>A0A0C9UMK9_SPHS4</name>
<feature type="compositionally biased region" description="Low complexity" evidence="1">
    <location>
        <begin position="19"/>
        <end position="29"/>
    </location>
</feature>